<dbReference type="InterPro" id="IPR021196">
    <property type="entry name" value="PdxT/SNO_CS"/>
</dbReference>
<keyword evidence="9" id="KW-0808">Transferase</keyword>
<proteinExistence type="inferred from homology"/>
<dbReference type="GO" id="GO:1903600">
    <property type="term" value="C:glutaminase complex"/>
    <property type="evidence" value="ECO:0007669"/>
    <property type="project" value="TreeGrafter"/>
</dbReference>
<keyword evidence="5" id="KW-0456">Lyase</keyword>
<keyword evidence="3" id="KW-0378">Hydrolase</keyword>
<dbReference type="Gene3D" id="3.40.50.880">
    <property type="match status" value="1"/>
</dbReference>
<evidence type="ECO:0000313" key="9">
    <source>
        <dbReference type="EMBL" id="RPB19684.1"/>
    </source>
</evidence>
<comment type="similarity">
    <text evidence="1">Belongs to the glutaminase PdxT/SNO family.</text>
</comment>
<feature type="binding site" evidence="8">
    <location>
        <begin position="145"/>
        <end position="146"/>
    </location>
    <ligand>
        <name>L-glutamine</name>
        <dbReference type="ChEBI" id="CHEBI:58359"/>
    </ligand>
</feature>
<evidence type="ECO:0000256" key="2">
    <source>
        <dbReference type="ARBA" id="ARBA00012918"/>
    </source>
</evidence>
<dbReference type="EC" id="3.5.1.2" evidence="2"/>
<feature type="active site" description="Charge relay system" evidence="7">
    <location>
        <position position="183"/>
    </location>
</feature>
<dbReference type="OrthoDB" id="2039at2759"/>
<evidence type="ECO:0000256" key="6">
    <source>
        <dbReference type="ARBA" id="ARBA00049534"/>
    </source>
</evidence>
<dbReference type="PANTHER" id="PTHR31559">
    <property type="entry name" value="PYRIDOXAL 5'-PHOSPHATE SYNTHASE SUBUNIT SNO"/>
    <property type="match status" value="1"/>
</dbReference>
<organism evidence="9 10">
    <name type="scientific">Terfezia boudieri ATCC MYA-4762</name>
    <dbReference type="NCBI Taxonomy" id="1051890"/>
    <lineage>
        <taxon>Eukaryota</taxon>
        <taxon>Fungi</taxon>
        <taxon>Dikarya</taxon>
        <taxon>Ascomycota</taxon>
        <taxon>Pezizomycotina</taxon>
        <taxon>Pezizomycetes</taxon>
        <taxon>Pezizales</taxon>
        <taxon>Pezizaceae</taxon>
        <taxon>Terfezia</taxon>
    </lineage>
</organism>
<dbReference type="PIRSF" id="PIRSF005639">
    <property type="entry name" value="Glut_amidoT_SNO"/>
    <property type="match status" value="1"/>
</dbReference>
<dbReference type="NCBIfam" id="TIGR03800">
    <property type="entry name" value="PLP_synth_Pdx2"/>
    <property type="match status" value="1"/>
</dbReference>
<dbReference type="InterPro" id="IPR002161">
    <property type="entry name" value="PdxT/SNO"/>
</dbReference>
<comment type="catalytic activity">
    <reaction evidence="6">
        <text>L-glutamine + H2O = L-glutamate + NH4(+)</text>
        <dbReference type="Rhea" id="RHEA:15889"/>
        <dbReference type="ChEBI" id="CHEBI:15377"/>
        <dbReference type="ChEBI" id="CHEBI:28938"/>
        <dbReference type="ChEBI" id="CHEBI:29985"/>
        <dbReference type="ChEBI" id="CHEBI:58359"/>
        <dbReference type="EC" id="3.5.1.2"/>
    </reaction>
</comment>
<feature type="binding site" evidence="8">
    <location>
        <position position="114"/>
    </location>
    <ligand>
        <name>L-glutamine</name>
        <dbReference type="ChEBI" id="CHEBI:58359"/>
    </ligand>
</feature>
<dbReference type="CDD" id="cd01749">
    <property type="entry name" value="GATase1_PB"/>
    <property type="match status" value="1"/>
</dbReference>
<evidence type="ECO:0000256" key="4">
    <source>
        <dbReference type="ARBA" id="ARBA00022962"/>
    </source>
</evidence>
<dbReference type="GO" id="GO:0005829">
    <property type="term" value="C:cytosol"/>
    <property type="evidence" value="ECO:0007669"/>
    <property type="project" value="TreeGrafter"/>
</dbReference>
<feature type="non-terminal residue" evidence="9">
    <location>
        <position position="1"/>
    </location>
</feature>
<gene>
    <name evidence="9" type="ORF">L211DRAFT_793666</name>
</gene>
<keyword evidence="10" id="KW-1185">Reference proteome</keyword>
<dbReference type="AlphaFoldDB" id="A0A3N4L9W2"/>
<evidence type="ECO:0000313" key="10">
    <source>
        <dbReference type="Proteomes" id="UP000267821"/>
    </source>
</evidence>
<dbReference type="Pfam" id="PF01174">
    <property type="entry name" value="SNO"/>
    <property type="match status" value="1"/>
</dbReference>
<reference evidence="9 10" key="1">
    <citation type="journal article" date="2018" name="Nat. Ecol. Evol.">
        <title>Pezizomycetes genomes reveal the molecular basis of ectomycorrhizal truffle lifestyle.</title>
        <authorList>
            <person name="Murat C."/>
            <person name="Payen T."/>
            <person name="Noel B."/>
            <person name="Kuo A."/>
            <person name="Morin E."/>
            <person name="Chen J."/>
            <person name="Kohler A."/>
            <person name="Krizsan K."/>
            <person name="Balestrini R."/>
            <person name="Da Silva C."/>
            <person name="Montanini B."/>
            <person name="Hainaut M."/>
            <person name="Levati E."/>
            <person name="Barry K.W."/>
            <person name="Belfiori B."/>
            <person name="Cichocki N."/>
            <person name="Clum A."/>
            <person name="Dockter R.B."/>
            <person name="Fauchery L."/>
            <person name="Guy J."/>
            <person name="Iotti M."/>
            <person name="Le Tacon F."/>
            <person name="Lindquist E.A."/>
            <person name="Lipzen A."/>
            <person name="Malagnac F."/>
            <person name="Mello A."/>
            <person name="Molinier V."/>
            <person name="Miyauchi S."/>
            <person name="Poulain J."/>
            <person name="Riccioni C."/>
            <person name="Rubini A."/>
            <person name="Sitrit Y."/>
            <person name="Splivallo R."/>
            <person name="Traeger S."/>
            <person name="Wang M."/>
            <person name="Zifcakova L."/>
            <person name="Wipf D."/>
            <person name="Zambonelli A."/>
            <person name="Paolocci F."/>
            <person name="Nowrousian M."/>
            <person name="Ottonello S."/>
            <person name="Baldrian P."/>
            <person name="Spatafora J.W."/>
            <person name="Henrissat B."/>
            <person name="Nagy L.G."/>
            <person name="Aury J.M."/>
            <person name="Wincker P."/>
            <person name="Grigoriev I.V."/>
            <person name="Bonfante P."/>
            <person name="Martin F.M."/>
        </authorList>
    </citation>
    <scope>NUCLEOTIDE SEQUENCE [LARGE SCALE GENOMIC DNA]</scope>
    <source>
        <strain evidence="9 10">ATCC MYA-4762</strain>
    </source>
</reference>
<dbReference type="GO" id="GO:0004359">
    <property type="term" value="F:glutaminase activity"/>
    <property type="evidence" value="ECO:0007669"/>
    <property type="project" value="UniProtKB-EC"/>
</dbReference>
<feature type="binding site" evidence="8">
    <location>
        <begin position="51"/>
        <end position="53"/>
    </location>
    <ligand>
        <name>L-glutamine</name>
        <dbReference type="ChEBI" id="CHEBI:58359"/>
    </ligand>
</feature>
<feature type="active site" description="Charge relay system" evidence="7">
    <location>
        <position position="185"/>
    </location>
</feature>
<dbReference type="PROSITE" id="PS01236">
    <property type="entry name" value="PDXT_SNO_1"/>
    <property type="match status" value="1"/>
</dbReference>
<dbReference type="PROSITE" id="PS51130">
    <property type="entry name" value="PDXT_SNO_2"/>
    <property type="match status" value="1"/>
</dbReference>
<dbReference type="SUPFAM" id="SSF52317">
    <property type="entry name" value="Class I glutamine amidotransferase-like"/>
    <property type="match status" value="1"/>
</dbReference>
<dbReference type="PROSITE" id="PS51274">
    <property type="entry name" value="GATASE_COBBQ"/>
    <property type="match status" value="1"/>
</dbReference>
<protein>
    <recommendedName>
        <fullName evidence="2">glutaminase</fullName>
        <ecNumber evidence="2">3.5.1.2</ecNumber>
    </recommendedName>
</protein>
<sequence length="216" mass="23815">IAALQGAFSEHLQLLRKATTAPPVHFPQFNFIPVRTPEELALCDALILPGGESTTISLIAERSNLLEPLRQFVKLNAKPVWGTCAGMILLSERANRTKRGGQQLIGGLDVVINRNHFGRQIESFECALHMPFLEQGEVGFRGVFIRAPVVENLLDAAEAASARIPRGNIVAVRQGNVVGTSFHPELTSDVRMHRWWLGEVVKAVQGERERVRAAVQ</sequence>
<dbReference type="PANTHER" id="PTHR31559:SF0">
    <property type="entry name" value="PYRIDOXAL 5'-PHOSPHATE SYNTHASE SUBUNIT SNO1-RELATED"/>
    <property type="match status" value="1"/>
</dbReference>
<accession>A0A3N4L9W2</accession>
<dbReference type="EMBL" id="ML121585">
    <property type="protein sequence ID" value="RPB19684.1"/>
    <property type="molecule type" value="Genomic_DNA"/>
</dbReference>
<dbReference type="PROSITE" id="PS51273">
    <property type="entry name" value="GATASE_TYPE_1"/>
    <property type="match status" value="1"/>
</dbReference>
<evidence type="ECO:0000256" key="7">
    <source>
        <dbReference type="PIRSR" id="PIRSR005639-1"/>
    </source>
</evidence>
<feature type="active site" description="Nucleophile" evidence="7">
    <location>
        <position position="84"/>
    </location>
</feature>
<keyword evidence="4 9" id="KW-0315">Glutamine amidotransferase</keyword>
<dbReference type="GO" id="GO:0042823">
    <property type="term" value="P:pyridoxal phosphate biosynthetic process"/>
    <property type="evidence" value="ECO:0007669"/>
    <property type="project" value="InterPro"/>
</dbReference>
<evidence type="ECO:0000256" key="1">
    <source>
        <dbReference type="ARBA" id="ARBA00008345"/>
    </source>
</evidence>
<dbReference type="GO" id="GO:0016829">
    <property type="term" value="F:lyase activity"/>
    <property type="evidence" value="ECO:0007669"/>
    <property type="project" value="UniProtKB-KW"/>
</dbReference>
<dbReference type="InParanoid" id="A0A3N4L9W2"/>
<dbReference type="GO" id="GO:0008614">
    <property type="term" value="P:pyridoxine metabolic process"/>
    <property type="evidence" value="ECO:0007669"/>
    <property type="project" value="TreeGrafter"/>
</dbReference>
<dbReference type="InterPro" id="IPR029062">
    <property type="entry name" value="Class_I_gatase-like"/>
</dbReference>
<dbReference type="Proteomes" id="UP000267821">
    <property type="component" value="Unassembled WGS sequence"/>
</dbReference>
<name>A0A3N4L9W2_9PEZI</name>
<dbReference type="STRING" id="1051890.A0A3N4L9W2"/>
<dbReference type="FunCoup" id="A0A3N4L9W2">
    <property type="interactions" value="177"/>
</dbReference>
<evidence type="ECO:0000256" key="8">
    <source>
        <dbReference type="PIRSR" id="PIRSR005639-2"/>
    </source>
</evidence>
<evidence type="ECO:0000256" key="5">
    <source>
        <dbReference type="ARBA" id="ARBA00023239"/>
    </source>
</evidence>
<dbReference type="GO" id="GO:0016740">
    <property type="term" value="F:transferase activity"/>
    <property type="evidence" value="ECO:0007669"/>
    <property type="project" value="UniProtKB-KW"/>
</dbReference>
<evidence type="ECO:0000256" key="3">
    <source>
        <dbReference type="ARBA" id="ARBA00022801"/>
    </source>
</evidence>